<keyword evidence="2" id="KW-0808">Transferase</keyword>
<accession>A7NQ43</accession>
<name>A7NQ43_ROSCS</name>
<proteinExistence type="predicted"/>
<dbReference type="CDD" id="cd03801">
    <property type="entry name" value="GT4_PimA-like"/>
    <property type="match status" value="1"/>
</dbReference>
<sequence>MKRICFVTHEIAPTTWGGCGVLLYNAACMLLRKGHEVIFVLDLPHDYFDRFQGVDRLRFPNPEKCRAYHAESIVARSDLNENSFPFPSLWKAYRIHLACKYVAEREKPDLIEFHDFLGVGHYALTAKAAGLCYQATHLAVRLHNSIEVMDIHSSSAHLHAHNHFVHDLERSALQLAETILYPSPSYLREAYQPFYPLWFGRVVESQSPLVDVPSKNNYSDEDHVILFYGRIFSMKGVDVFVDAAVEMLRRYSEVRFVLAGYDSREAPDGSLTYEQFLRRKIPSRFQSAFEFVGQLDRLQVESLLPRVRFAVFPNHYESFCYAAHELYAAGIPVIVSNIPGFRDVFRHEENALVFDGTVEDLARQMMRLWNDHALRQRLIFPYPVATRPLGDIYDNPPRDSWIVRGDHASCSLLVCVIGEEGALFQETIGSLERVHKSDMRIVHLRPAGSTKDEACGWVLGQLFQFLSLEGDALLPTEVRTGQALLLLRAGDRVAPDFIRVACNTLARQPQIGFVGAWHRVRAAEKECIENFPFDASPELLPFLSGKMLHRFVVRTLPDRMLIDVFDSKAGACGEIAYVWSLDAQGQRGLIIPEPLVERGEEPHAVPRLNELSALILRDTSYWHQSRLARLLVWYVGYARAHRFPHPSLHEAPVVEPRLWRLVRRVYTMPGYAVARNAAFAFYRLWRSLDRGYGKTNAL</sequence>
<reference evidence="2 3" key="1">
    <citation type="submission" date="2007-08" db="EMBL/GenBank/DDBJ databases">
        <title>Complete sequence of Roseiflexus castenholzii DSM 13941.</title>
        <authorList>
            <consortium name="US DOE Joint Genome Institute"/>
            <person name="Copeland A."/>
            <person name="Lucas S."/>
            <person name="Lapidus A."/>
            <person name="Barry K."/>
            <person name="Glavina del Rio T."/>
            <person name="Dalin E."/>
            <person name="Tice H."/>
            <person name="Pitluck S."/>
            <person name="Thompson L.S."/>
            <person name="Brettin T."/>
            <person name="Bruce D."/>
            <person name="Detter J.C."/>
            <person name="Han C."/>
            <person name="Tapia R."/>
            <person name="Schmutz J."/>
            <person name="Larimer F."/>
            <person name="Land M."/>
            <person name="Hauser L."/>
            <person name="Kyrpides N."/>
            <person name="Mikhailova N."/>
            <person name="Bryant D.A."/>
            <person name="Hanada S."/>
            <person name="Tsukatani Y."/>
            <person name="Richardson P."/>
        </authorList>
    </citation>
    <scope>NUCLEOTIDE SEQUENCE [LARGE SCALE GENOMIC DNA]</scope>
    <source>
        <strain evidence="3">DSM 13941 / HLO8</strain>
    </source>
</reference>
<dbReference type="CAZy" id="GT4">
    <property type="family name" value="Glycosyltransferase Family 4"/>
</dbReference>
<dbReference type="PANTHER" id="PTHR12526">
    <property type="entry name" value="GLYCOSYLTRANSFERASE"/>
    <property type="match status" value="1"/>
</dbReference>
<dbReference type="Proteomes" id="UP000000263">
    <property type="component" value="Chromosome"/>
</dbReference>
<evidence type="ECO:0000313" key="2">
    <source>
        <dbReference type="EMBL" id="ABU59689.1"/>
    </source>
</evidence>
<protein>
    <submittedName>
        <fullName evidence="2">Glycosyl transferase group 1</fullName>
    </submittedName>
</protein>
<dbReference type="PANTHER" id="PTHR12526:SF638">
    <property type="entry name" value="SPORE COAT PROTEIN SA"/>
    <property type="match status" value="1"/>
</dbReference>
<organism evidence="2 3">
    <name type="scientific">Roseiflexus castenholzii (strain DSM 13941 / HLO8)</name>
    <dbReference type="NCBI Taxonomy" id="383372"/>
    <lineage>
        <taxon>Bacteria</taxon>
        <taxon>Bacillati</taxon>
        <taxon>Chloroflexota</taxon>
        <taxon>Chloroflexia</taxon>
        <taxon>Chloroflexales</taxon>
        <taxon>Roseiflexineae</taxon>
        <taxon>Roseiflexaceae</taxon>
        <taxon>Roseiflexus</taxon>
    </lineage>
</organism>
<dbReference type="HOGENOM" id="CLU_373738_0_0_0"/>
<dbReference type="RefSeq" id="WP_012122112.1">
    <property type="nucleotide sequence ID" value="NC_009767.1"/>
</dbReference>
<dbReference type="STRING" id="383372.Rcas_3640"/>
<evidence type="ECO:0000313" key="3">
    <source>
        <dbReference type="Proteomes" id="UP000000263"/>
    </source>
</evidence>
<dbReference type="Pfam" id="PF00534">
    <property type="entry name" value="Glycos_transf_1"/>
    <property type="match status" value="1"/>
</dbReference>
<dbReference type="InterPro" id="IPR001296">
    <property type="entry name" value="Glyco_trans_1"/>
</dbReference>
<dbReference type="AlphaFoldDB" id="A7NQ43"/>
<dbReference type="OrthoDB" id="118340at2"/>
<dbReference type="Gene3D" id="3.40.50.2000">
    <property type="entry name" value="Glycogen Phosphorylase B"/>
    <property type="match status" value="2"/>
</dbReference>
<feature type="domain" description="Glycosyl transferase family 1" evidence="1">
    <location>
        <begin position="215"/>
        <end position="379"/>
    </location>
</feature>
<dbReference type="SUPFAM" id="SSF53756">
    <property type="entry name" value="UDP-Glycosyltransferase/glycogen phosphorylase"/>
    <property type="match status" value="1"/>
</dbReference>
<dbReference type="EMBL" id="CP000804">
    <property type="protein sequence ID" value="ABU59689.1"/>
    <property type="molecule type" value="Genomic_DNA"/>
</dbReference>
<keyword evidence="3" id="KW-1185">Reference proteome</keyword>
<dbReference type="GO" id="GO:0016757">
    <property type="term" value="F:glycosyltransferase activity"/>
    <property type="evidence" value="ECO:0007669"/>
    <property type="project" value="InterPro"/>
</dbReference>
<gene>
    <name evidence="2" type="ordered locus">Rcas_3640</name>
</gene>
<dbReference type="eggNOG" id="COG0438">
    <property type="taxonomic scope" value="Bacteria"/>
</dbReference>
<dbReference type="KEGG" id="rca:Rcas_3640"/>
<evidence type="ECO:0000259" key="1">
    <source>
        <dbReference type="Pfam" id="PF00534"/>
    </source>
</evidence>